<dbReference type="GO" id="GO:0005737">
    <property type="term" value="C:cytoplasm"/>
    <property type="evidence" value="ECO:0007669"/>
    <property type="project" value="UniProtKB-SubCell"/>
</dbReference>
<reference evidence="7 8" key="1">
    <citation type="submission" date="2018-07" db="EMBL/GenBank/DDBJ databases">
        <title>Anaerosacharophilus polymeroproducens gen. nov. sp. nov., an anaerobic bacterium isolated from salt field.</title>
        <authorList>
            <person name="Kim W."/>
            <person name="Yang S.-H."/>
            <person name="Oh J."/>
            <person name="Lee J.-H."/>
            <person name="Kwon K.K."/>
        </authorList>
    </citation>
    <scope>NUCLEOTIDE SEQUENCE [LARGE SCALE GENOMIC DNA]</scope>
    <source>
        <strain evidence="7 8">MCWD5</strain>
    </source>
</reference>
<evidence type="ECO:0000256" key="2">
    <source>
        <dbReference type="ARBA" id="ARBA00004496"/>
    </source>
</evidence>
<evidence type="ECO:0000256" key="3">
    <source>
        <dbReference type="ARBA" id="ARBA00020422"/>
    </source>
</evidence>
<dbReference type="RefSeq" id="WP_115480918.1">
    <property type="nucleotide sequence ID" value="NZ_QRCT01000012.1"/>
</dbReference>
<evidence type="ECO:0000259" key="6">
    <source>
        <dbReference type="PROSITE" id="PS51350"/>
    </source>
</evidence>
<keyword evidence="4" id="KW-0963">Cytoplasm</keyword>
<evidence type="ECO:0000256" key="4">
    <source>
        <dbReference type="ARBA" id="ARBA00022490"/>
    </source>
</evidence>
<comment type="function">
    <text evidence="1">General (non sugar-specific) component of the phosphoenolpyruvate-dependent sugar phosphotransferase system (sugar PTS). This major carbohydrate active-transport system catalyzes the phosphorylation of incoming sugar substrates concomitantly with their translocation across the cell membrane. The phosphoryl group from phosphoenolpyruvate (PEP) is transferred to the phosphoryl carrier protein HPr by enzyme I. Phospho-HPr then transfers it to the PTS EIIA domain.</text>
</comment>
<organism evidence="7 8">
    <name type="scientific">Anaerosacchariphilus polymeriproducens</name>
    <dbReference type="NCBI Taxonomy" id="1812858"/>
    <lineage>
        <taxon>Bacteria</taxon>
        <taxon>Bacillati</taxon>
        <taxon>Bacillota</taxon>
        <taxon>Clostridia</taxon>
        <taxon>Lachnospirales</taxon>
        <taxon>Lachnospiraceae</taxon>
        <taxon>Anaerosacchariphilus</taxon>
    </lineage>
</organism>
<dbReference type="Pfam" id="PF00381">
    <property type="entry name" value="PTS-HPr"/>
    <property type="match status" value="1"/>
</dbReference>
<dbReference type="PRINTS" id="PR00107">
    <property type="entry name" value="PHOSPHOCPHPR"/>
</dbReference>
<dbReference type="Gene3D" id="3.30.1340.10">
    <property type="entry name" value="HPr-like"/>
    <property type="match status" value="1"/>
</dbReference>
<proteinExistence type="predicted"/>
<name>A0A371AYQ1_9FIRM</name>
<dbReference type="InterPro" id="IPR001020">
    <property type="entry name" value="PTS_HPr_His_P_site"/>
</dbReference>
<keyword evidence="8" id="KW-1185">Reference proteome</keyword>
<dbReference type="PANTHER" id="PTHR33705">
    <property type="entry name" value="PHOSPHOCARRIER PROTEIN HPR"/>
    <property type="match status" value="1"/>
</dbReference>
<gene>
    <name evidence="7" type="ORF">DWV06_04250</name>
</gene>
<accession>A0A371AYQ1</accession>
<dbReference type="SUPFAM" id="SSF55594">
    <property type="entry name" value="HPr-like"/>
    <property type="match status" value="1"/>
</dbReference>
<dbReference type="OrthoDB" id="9809047at2"/>
<dbReference type="PANTHER" id="PTHR33705:SF2">
    <property type="entry name" value="PHOSPHOCARRIER PROTEIN NPR"/>
    <property type="match status" value="1"/>
</dbReference>
<dbReference type="Proteomes" id="UP000255036">
    <property type="component" value="Unassembled WGS sequence"/>
</dbReference>
<evidence type="ECO:0000256" key="5">
    <source>
        <dbReference type="ARBA" id="ARBA00022683"/>
    </source>
</evidence>
<protein>
    <recommendedName>
        <fullName evidence="3">Phosphocarrier protein HPr</fullName>
    </recommendedName>
</protein>
<dbReference type="CDD" id="cd00367">
    <property type="entry name" value="PTS-HPr_like"/>
    <property type="match status" value="1"/>
</dbReference>
<evidence type="ECO:0000256" key="1">
    <source>
        <dbReference type="ARBA" id="ARBA00003681"/>
    </source>
</evidence>
<keyword evidence="5" id="KW-0598">Phosphotransferase system</keyword>
<dbReference type="EMBL" id="QRCT01000012">
    <property type="protein sequence ID" value="RDU24686.1"/>
    <property type="molecule type" value="Genomic_DNA"/>
</dbReference>
<evidence type="ECO:0000313" key="7">
    <source>
        <dbReference type="EMBL" id="RDU24686.1"/>
    </source>
</evidence>
<evidence type="ECO:0000313" key="8">
    <source>
        <dbReference type="Proteomes" id="UP000255036"/>
    </source>
</evidence>
<dbReference type="AlphaFoldDB" id="A0A371AYQ1"/>
<dbReference type="GO" id="GO:0009401">
    <property type="term" value="P:phosphoenolpyruvate-dependent sugar phosphotransferase system"/>
    <property type="evidence" value="ECO:0007669"/>
    <property type="project" value="UniProtKB-KW"/>
</dbReference>
<sequence>MKKFEYVIKEPVGIHARPASLLVKEASKFKSNIIIFRDEENANVKRLMSLMALGIKCSETVKFEVEGEDEEIAAEQMEKFCQLNL</sequence>
<feature type="domain" description="HPr" evidence="6">
    <location>
        <begin position="1"/>
        <end position="85"/>
    </location>
</feature>
<dbReference type="InterPro" id="IPR000032">
    <property type="entry name" value="HPr-like"/>
</dbReference>
<dbReference type="PROSITE" id="PS51350">
    <property type="entry name" value="PTS_HPR_DOM"/>
    <property type="match status" value="1"/>
</dbReference>
<dbReference type="InterPro" id="IPR035895">
    <property type="entry name" value="HPr-like_sf"/>
</dbReference>
<dbReference type="NCBIfam" id="TIGR01003">
    <property type="entry name" value="PTS_HPr_family"/>
    <property type="match status" value="1"/>
</dbReference>
<dbReference type="InterPro" id="IPR050399">
    <property type="entry name" value="HPr"/>
</dbReference>
<dbReference type="PROSITE" id="PS00369">
    <property type="entry name" value="PTS_HPR_HIS"/>
    <property type="match status" value="1"/>
</dbReference>
<comment type="subcellular location">
    <subcellularLocation>
        <location evidence="2">Cytoplasm</location>
    </subcellularLocation>
</comment>
<comment type="caution">
    <text evidence="7">The sequence shown here is derived from an EMBL/GenBank/DDBJ whole genome shotgun (WGS) entry which is preliminary data.</text>
</comment>